<dbReference type="InterPro" id="IPR008146">
    <property type="entry name" value="Gln_synth_cat_dom"/>
</dbReference>
<dbReference type="EMBL" id="VCDI01000006">
    <property type="protein sequence ID" value="TLU71491.1"/>
    <property type="molecule type" value="Genomic_DNA"/>
</dbReference>
<dbReference type="SMART" id="SM01230">
    <property type="entry name" value="Gln-synt_C"/>
    <property type="match status" value="1"/>
</dbReference>
<keyword evidence="11" id="KW-0963">Cytoplasm</keyword>
<keyword evidence="8" id="KW-0597">Phosphoprotein</keyword>
<feature type="domain" description="GS beta-grasp" evidence="14">
    <location>
        <begin position="32"/>
        <end position="116"/>
    </location>
</feature>
<feature type="binding site" evidence="5">
    <location>
        <position position="340"/>
    </location>
    <ligand>
        <name>L-glutamate</name>
        <dbReference type="ChEBI" id="CHEBI:29985"/>
    </ligand>
</feature>
<comment type="function">
    <text evidence="1">Catalyzes the ATP-dependent biosynthesis of glutamine from glutamate and ammonia.</text>
</comment>
<dbReference type="SUPFAM" id="SSF55931">
    <property type="entry name" value="Glutamine synthetase/guanido kinase"/>
    <property type="match status" value="1"/>
</dbReference>
<keyword evidence="12 16" id="KW-0436">Ligase</keyword>
<keyword evidence="6 12" id="KW-0547">Nucleotide-binding</keyword>
<protein>
    <recommendedName>
        <fullName evidence="12">Glutamine synthetase</fullName>
        <ecNumber evidence="12">6.3.1.2</ecNumber>
    </recommendedName>
</protein>
<feature type="binding site" evidence="5">
    <location>
        <position position="378"/>
    </location>
    <ligand>
        <name>L-glutamate</name>
        <dbReference type="ChEBI" id="CHEBI:29985"/>
    </ligand>
</feature>
<feature type="binding site" evidence="6">
    <location>
        <position position="358"/>
    </location>
    <ligand>
        <name>ATP</name>
        <dbReference type="ChEBI" id="CHEBI:30616"/>
    </ligand>
</feature>
<dbReference type="AlphaFoldDB" id="A0A5R9J797"/>
<feature type="binding site" evidence="7">
    <location>
        <position position="232"/>
    </location>
    <ligand>
        <name>Mg(2+)</name>
        <dbReference type="ChEBI" id="CHEBI:18420"/>
        <label>1</label>
    </ligand>
</feature>
<evidence type="ECO:0000256" key="1">
    <source>
        <dbReference type="ARBA" id="ARBA00003117"/>
    </source>
</evidence>
<feature type="binding site" evidence="7">
    <location>
        <position position="151"/>
    </location>
    <ligand>
        <name>Mg(2+)</name>
        <dbReference type="ChEBI" id="CHEBI:18420"/>
        <label>1</label>
    </ligand>
</feature>
<evidence type="ECO:0000259" key="14">
    <source>
        <dbReference type="PROSITE" id="PS51986"/>
    </source>
</evidence>
<dbReference type="InterPro" id="IPR008147">
    <property type="entry name" value="Gln_synt_N"/>
</dbReference>
<dbReference type="PROSITE" id="PS51986">
    <property type="entry name" value="GS_BETA_GRASP"/>
    <property type="match status" value="1"/>
</dbReference>
<dbReference type="FunFam" id="3.30.590.10:FF:000001">
    <property type="entry name" value="Glutamine synthetase"/>
    <property type="match status" value="1"/>
</dbReference>
<comment type="caution">
    <text evidence="16">The sequence shown here is derived from an EMBL/GenBank/DDBJ whole genome shotgun (WGS) entry which is preliminary data.</text>
</comment>
<comment type="subcellular location">
    <subcellularLocation>
        <location evidence="11">Cytoplasm</location>
    </subcellularLocation>
</comment>
<reference evidence="16 17" key="1">
    <citation type="submission" date="2019-05" db="EMBL/GenBank/DDBJ databases">
        <authorList>
            <person name="Pankratov T."/>
            <person name="Grouzdev D."/>
        </authorList>
    </citation>
    <scope>NUCLEOTIDE SEQUENCE [LARGE SCALE GENOMIC DNA]</scope>
    <source>
        <strain evidence="16 17">KEBCLARHB70R</strain>
    </source>
</reference>
<comment type="subunit">
    <text evidence="11">Oligomer of 12 subunits arranged in the form of two hexagons.</text>
</comment>
<feature type="binding site" evidence="6">
    <location>
        <position position="371"/>
    </location>
    <ligand>
        <name>ATP</name>
        <dbReference type="ChEBI" id="CHEBI:30616"/>
    </ligand>
</feature>
<evidence type="ECO:0000256" key="9">
    <source>
        <dbReference type="PROSITE-ProRule" id="PRU01330"/>
    </source>
</evidence>
<dbReference type="PROSITE" id="PS00180">
    <property type="entry name" value="GLNA_1"/>
    <property type="match status" value="1"/>
</dbReference>
<evidence type="ECO:0000256" key="12">
    <source>
        <dbReference type="RuleBase" id="RU004356"/>
    </source>
</evidence>
<dbReference type="OrthoDB" id="9807095at2"/>
<evidence type="ECO:0000313" key="16">
    <source>
        <dbReference type="EMBL" id="TLU71491.1"/>
    </source>
</evidence>
<dbReference type="PANTHER" id="PTHR43407">
    <property type="entry name" value="GLUTAMINE SYNTHETASE"/>
    <property type="match status" value="1"/>
</dbReference>
<dbReference type="PROSITE" id="PS00182">
    <property type="entry name" value="GLNA_ADENYLATION"/>
    <property type="match status" value="1"/>
</dbReference>
<evidence type="ECO:0000256" key="4">
    <source>
        <dbReference type="ARBA" id="ARBA00023231"/>
    </source>
</evidence>
<sequence length="487" mass="53971">MAKKSSASAPVPPPSAPTPDGVGRVMEMLQEHSVEYVDLRFTDPRGKWHHTTQHVSTIEEEVFRDGIMFDGSSIAGWKAINESDMILMPDAETAVMDPFAAKPQMILFCDIVEPSTGQLYNRDPRGTCKLAEQYLKSTGIGDTAFFGPEAEFFIFDSVKYGTGPNYGTYQLDSIEGPGASLKDYPEGNMGHRPSVKGGYFPVPPVDSENDLRAEMLSTMGEMGLVIEKHHHEVAQSQHELGTKFGSMTKMADQMQIYKYCIHNVAHSYGKTATFMPKPIHGDNGSGMHVHQSIWKDGKPVFAGNGYADLSDTALYYIGGIIKHAKALNAFTNPSTNSYKRLIPGFEAPVLLAYSARNRSASCRIPYATSPKAKRVEVRFPDPTANPYLAFAAMLMAGLDGIRNKIHPGEAMDKDLYDLPPEELKSIPTVCGSLREALRAVEADHEFLLQGGVFTKDQIEAYCEIKWAEVYRFEHTPHPVEFEMYYSV</sequence>
<dbReference type="FunFam" id="3.10.20.70:FF:000001">
    <property type="entry name" value="Glutamine synthetase"/>
    <property type="match status" value="1"/>
</dbReference>
<dbReference type="InterPro" id="IPR014746">
    <property type="entry name" value="Gln_synth/guanido_kin_cat_dom"/>
</dbReference>
<evidence type="ECO:0000256" key="13">
    <source>
        <dbReference type="SAM" id="MobiDB-lite"/>
    </source>
</evidence>
<comment type="similarity">
    <text evidence="2 9 10">Belongs to the glutamine synthetase family.</text>
</comment>
<comment type="catalytic activity">
    <reaction evidence="12">
        <text>L-glutamate + NH4(+) + ATP = L-glutamine + ADP + phosphate + H(+)</text>
        <dbReference type="Rhea" id="RHEA:16169"/>
        <dbReference type="ChEBI" id="CHEBI:15378"/>
        <dbReference type="ChEBI" id="CHEBI:28938"/>
        <dbReference type="ChEBI" id="CHEBI:29985"/>
        <dbReference type="ChEBI" id="CHEBI:30616"/>
        <dbReference type="ChEBI" id="CHEBI:43474"/>
        <dbReference type="ChEBI" id="CHEBI:58359"/>
        <dbReference type="ChEBI" id="CHEBI:456216"/>
        <dbReference type="EC" id="6.3.1.2"/>
    </reaction>
</comment>
<keyword evidence="6 12" id="KW-0067">ATP-binding</keyword>
<dbReference type="GO" id="GO:0006542">
    <property type="term" value="P:glutamine biosynthetic process"/>
    <property type="evidence" value="ECO:0007669"/>
    <property type="project" value="InterPro"/>
</dbReference>
<dbReference type="PROSITE" id="PS51987">
    <property type="entry name" value="GS_CATALYTIC"/>
    <property type="match status" value="1"/>
</dbReference>
<feature type="binding site" evidence="7">
    <location>
        <position position="239"/>
    </location>
    <ligand>
        <name>Mg(2+)</name>
        <dbReference type="ChEBI" id="CHEBI:18420"/>
        <label>1</label>
    </ligand>
</feature>
<dbReference type="InterPro" id="IPR027302">
    <property type="entry name" value="Gln_synth_N_conserv_site"/>
</dbReference>
<dbReference type="Proteomes" id="UP000305654">
    <property type="component" value="Unassembled WGS sequence"/>
</dbReference>
<feature type="binding site" evidence="6">
    <location>
        <position position="227"/>
    </location>
    <ligand>
        <name>ATP</name>
        <dbReference type="ChEBI" id="CHEBI:30616"/>
    </ligand>
</feature>
<gene>
    <name evidence="16" type="primary">glnA</name>
    <name evidence="16" type="ORF">FE263_16490</name>
</gene>
<proteinExistence type="inferred from homology"/>
<feature type="domain" description="GS catalytic" evidence="15">
    <location>
        <begin position="124"/>
        <end position="487"/>
    </location>
</feature>
<dbReference type="EC" id="6.3.1.2" evidence="12"/>
<dbReference type="InterPro" id="IPR036651">
    <property type="entry name" value="Gln_synt_N_sf"/>
</dbReference>
<dbReference type="Gene3D" id="3.10.20.70">
    <property type="entry name" value="Glutamine synthetase, N-terminal domain"/>
    <property type="match status" value="1"/>
</dbReference>
<dbReference type="InterPro" id="IPR027303">
    <property type="entry name" value="Gln_synth_gly_rich_site"/>
</dbReference>
<dbReference type="PROSITE" id="PS00181">
    <property type="entry name" value="GLNA_ATP"/>
    <property type="match status" value="1"/>
</dbReference>
<keyword evidence="7" id="KW-0479">Metal-binding</keyword>
<evidence type="ECO:0000256" key="6">
    <source>
        <dbReference type="PIRSR" id="PIRSR604809-2"/>
    </source>
</evidence>
<feature type="binding site" evidence="6">
    <location>
        <begin position="290"/>
        <end position="292"/>
    </location>
    <ligand>
        <name>ATP</name>
        <dbReference type="ChEBI" id="CHEBI:30616"/>
    </ligand>
</feature>
<dbReference type="GO" id="GO:0019740">
    <property type="term" value="P:nitrogen utilization"/>
    <property type="evidence" value="ECO:0007669"/>
    <property type="project" value="TreeGrafter"/>
</dbReference>
<feature type="binding site" evidence="7">
    <location>
        <position position="376"/>
    </location>
    <ligand>
        <name>Mg(2+)</name>
        <dbReference type="ChEBI" id="CHEBI:18420"/>
        <label>1</label>
    </ligand>
</feature>
<organism evidence="16 17">
    <name type="scientific">Lichenicoccus roseus</name>
    <dbReference type="NCBI Taxonomy" id="2683649"/>
    <lineage>
        <taxon>Bacteria</taxon>
        <taxon>Pseudomonadati</taxon>
        <taxon>Pseudomonadota</taxon>
        <taxon>Alphaproteobacteria</taxon>
        <taxon>Acetobacterales</taxon>
        <taxon>Acetobacteraceae</taxon>
        <taxon>Lichenicoccus</taxon>
    </lineage>
</organism>
<feature type="binding site" evidence="5">
    <location>
        <position position="346"/>
    </location>
    <ligand>
        <name>L-glutamate</name>
        <dbReference type="ChEBI" id="CHEBI:29985"/>
    </ligand>
</feature>
<evidence type="ECO:0000256" key="3">
    <source>
        <dbReference type="ARBA" id="ARBA00011258"/>
    </source>
</evidence>
<dbReference type="Pfam" id="PF03951">
    <property type="entry name" value="Gln-synt_N"/>
    <property type="match status" value="1"/>
</dbReference>
<keyword evidence="17" id="KW-1185">Reference proteome</keyword>
<evidence type="ECO:0000256" key="7">
    <source>
        <dbReference type="PIRSR" id="PIRSR604809-3"/>
    </source>
</evidence>
<dbReference type="InterPro" id="IPR001637">
    <property type="entry name" value="Gln_synth_I_adenylation_site"/>
</dbReference>
<dbReference type="NCBIfam" id="TIGR00653">
    <property type="entry name" value="GlnA"/>
    <property type="match status" value="1"/>
</dbReference>
<dbReference type="GO" id="GO:0005524">
    <property type="term" value="F:ATP binding"/>
    <property type="evidence" value="ECO:0007669"/>
    <property type="project" value="UniProtKB-KW"/>
</dbReference>
<dbReference type="SUPFAM" id="SSF54368">
    <property type="entry name" value="Glutamine synthetase, N-terminal domain"/>
    <property type="match status" value="1"/>
</dbReference>
<evidence type="ECO:0000256" key="5">
    <source>
        <dbReference type="PIRSR" id="PIRSR604809-1"/>
    </source>
</evidence>
<feature type="region of interest" description="Disordered" evidence="13">
    <location>
        <begin position="1"/>
        <end position="22"/>
    </location>
</feature>
<comment type="subunit">
    <text evidence="3">Oligomer of 12 subunits arranged in the form of two hexameric ring.</text>
</comment>
<feature type="binding site" evidence="5">
    <location>
        <position position="358"/>
    </location>
    <ligand>
        <name>L-glutamate</name>
        <dbReference type="ChEBI" id="CHEBI:29985"/>
    </ligand>
</feature>
<evidence type="ECO:0000256" key="10">
    <source>
        <dbReference type="RuleBase" id="RU000384"/>
    </source>
</evidence>
<dbReference type="RefSeq" id="WP_138327129.1">
    <property type="nucleotide sequence ID" value="NZ_VCDI01000006.1"/>
</dbReference>
<keyword evidence="7" id="KW-0460">Magnesium</keyword>
<dbReference type="GO" id="GO:0004356">
    <property type="term" value="F:glutamine synthetase activity"/>
    <property type="evidence" value="ECO:0007669"/>
    <property type="project" value="UniProtKB-EC"/>
</dbReference>
<evidence type="ECO:0000256" key="8">
    <source>
        <dbReference type="PIRSR" id="PIRSR604809-50"/>
    </source>
</evidence>
<feature type="binding site" evidence="7">
    <location>
        <position position="149"/>
    </location>
    <ligand>
        <name>Mg(2+)</name>
        <dbReference type="ChEBI" id="CHEBI:18420"/>
        <label>1</label>
    </ligand>
</feature>
<feature type="modified residue" description="O-AMP-tyrosine" evidence="8">
    <location>
        <position position="416"/>
    </location>
</feature>
<name>A0A5R9J797_9PROT</name>
<accession>A0A5R9J797</accession>
<dbReference type="GO" id="GO:0016020">
    <property type="term" value="C:membrane"/>
    <property type="evidence" value="ECO:0007669"/>
    <property type="project" value="TreeGrafter"/>
</dbReference>
<dbReference type="Pfam" id="PF00120">
    <property type="entry name" value="Gln-synt_C"/>
    <property type="match status" value="1"/>
</dbReference>
<evidence type="ECO:0000259" key="15">
    <source>
        <dbReference type="PROSITE" id="PS51987"/>
    </source>
</evidence>
<dbReference type="Gene3D" id="3.30.590.10">
    <property type="entry name" value="Glutamine synthetase/guanido kinase, catalytic domain"/>
    <property type="match status" value="1"/>
</dbReference>
<evidence type="ECO:0000256" key="11">
    <source>
        <dbReference type="RuleBase" id="RU000387"/>
    </source>
</evidence>
<feature type="binding site" evidence="7">
    <location>
        <position position="288"/>
    </location>
    <ligand>
        <name>Mg(2+)</name>
        <dbReference type="ChEBI" id="CHEBI:18420"/>
        <label>1</label>
    </ligand>
</feature>
<keyword evidence="4" id="KW-0535">Nitrogen fixation</keyword>
<comment type="cofactor">
    <cofactor evidence="7">
        <name>Mg(2+)</name>
        <dbReference type="ChEBI" id="CHEBI:18420"/>
    </cofactor>
    <text evidence="7">Binds 2 Mg(2+) ions per subunit.</text>
</comment>
<feature type="binding site" evidence="5">
    <location>
        <begin position="283"/>
        <end position="284"/>
    </location>
    <ligand>
        <name>L-glutamate</name>
        <dbReference type="ChEBI" id="CHEBI:29985"/>
    </ligand>
</feature>
<evidence type="ECO:0000313" key="17">
    <source>
        <dbReference type="Proteomes" id="UP000305654"/>
    </source>
</evidence>
<dbReference type="PANTHER" id="PTHR43407:SF2">
    <property type="entry name" value="GLUTAMINE SYNTHETASE"/>
    <property type="match status" value="1"/>
</dbReference>
<evidence type="ECO:0000256" key="2">
    <source>
        <dbReference type="ARBA" id="ARBA00009897"/>
    </source>
</evidence>
<dbReference type="InterPro" id="IPR004809">
    <property type="entry name" value="Gln_synth_I"/>
</dbReference>
<dbReference type="GO" id="GO:0046872">
    <property type="term" value="F:metal ion binding"/>
    <property type="evidence" value="ECO:0007669"/>
    <property type="project" value="UniProtKB-KW"/>
</dbReference>
<dbReference type="GO" id="GO:0005737">
    <property type="term" value="C:cytoplasm"/>
    <property type="evidence" value="ECO:0007669"/>
    <property type="project" value="UniProtKB-SubCell"/>
</dbReference>